<evidence type="ECO:0000313" key="2">
    <source>
        <dbReference type="EMBL" id="TWL21037.1"/>
    </source>
</evidence>
<dbReference type="GeneID" id="92861096"/>
<evidence type="ECO:0000313" key="3">
    <source>
        <dbReference type="Proteomes" id="UP000435910"/>
    </source>
</evidence>
<dbReference type="AlphaFoldDB" id="A0A415JEN7"/>
<proteinExistence type="predicted"/>
<reference evidence="2 3" key="1">
    <citation type="submission" date="2019-06" db="EMBL/GenBank/DDBJ databases">
        <title>Genome sequence analysis of &gt;100 Bacillus licheniformis strains suggests intrinsic resistance to this species.</title>
        <authorList>
            <person name="Wels M."/>
            <person name="Siezen R.J."/>
            <person name="Johansen E."/>
            <person name="Stuer-Lauridsen B."/>
            <person name="Bjerre K."/>
            <person name="Nielsen B.K.K."/>
        </authorList>
    </citation>
    <scope>NUCLEOTIDE SEQUENCE [LARGE SCALE GENOMIC DNA]</scope>
    <source>
        <strain evidence="2 3">BAC-16736</strain>
    </source>
</reference>
<protein>
    <recommendedName>
        <fullName evidence="1">DUF4397 domain-containing protein</fullName>
    </recommendedName>
</protein>
<dbReference type="OMA" id="NMFITIY"/>
<gene>
    <name evidence="2" type="ORF">CHCC16736_2321</name>
</gene>
<accession>A0A415JEN7</accession>
<comment type="caution">
    <text evidence="2">The sequence shown here is derived from an EMBL/GenBank/DDBJ whole genome shotgun (WGS) entry which is preliminary data.</text>
</comment>
<evidence type="ECO:0000259" key="1">
    <source>
        <dbReference type="Pfam" id="PF14344"/>
    </source>
</evidence>
<sequence>MFSAVHNARYMAEGFQGSRYDVLPAEAPFYFRNSGKAVMIRLLHAAPHTDNLDVFVNGISVFRNVSYTDLSSYVRFPAGRIQIDVFRRGWANGPLLTVQYHLIHGRYCTVAVTGTAAKLVPVGMYDQPAADPESRSIRCVHLSPDSPALDFAVQNGPVLFSGVPFQSVTRYIPVRSQKMDVELRGAGSTAVLLKAPRITLHAGESTTLYGLGFVNGSPSLEIKAAPFPVKAPPS</sequence>
<dbReference type="RefSeq" id="WP_003182790.1">
    <property type="nucleotide sequence ID" value="NZ_BOQU01000003.1"/>
</dbReference>
<feature type="domain" description="DUF4397" evidence="1">
    <location>
        <begin position="39"/>
        <end position="151"/>
    </location>
</feature>
<dbReference type="InterPro" id="IPR025510">
    <property type="entry name" value="DUF4397"/>
</dbReference>
<organism evidence="2 3">
    <name type="scientific">Bacillus licheniformis</name>
    <dbReference type="NCBI Taxonomy" id="1402"/>
    <lineage>
        <taxon>Bacteria</taxon>
        <taxon>Bacillati</taxon>
        <taxon>Bacillota</taxon>
        <taxon>Bacilli</taxon>
        <taxon>Bacillales</taxon>
        <taxon>Bacillaceae</taxon>
        <taxon>Bacillus</taxon>
    </lineage>
</organism>
<name>A0A415JEN7_BACLI</name>
<dbReference type="Proteomes" id="UP000435910">
    <property type="component" value="Unassembled WGS sequence"/>
</dbReference>
<dbReference type="EMBL" id="NILC01000033">
    <property type="protein sequence ID" value="TWL21037.1"/>
    <property type="molecule type" value="Genomic_DNA"/>
</dbReference>
<dbReference type="Pfam" id="PF14344">
    <property type="entry name" value="DUF4397"/>
    <property type="match status" value="1"/>
</dbReference>